<dbReference type="NCBIfam" id="TIGR00347">
    <property type="entry name" value="bioD"/>
    <property type="match status" value="1"/>
</dbReference>
<dbReference type="CDD" id="cd03109">
    <property type="entry name" value="DTBS"/>
    <property type="match status" value="1"/>
</dbReference>
<feature type="binding site" evidence="2">
    <location>
        <begin position="97"/>
        <end position="100"/>
    </location>
    <ligand>
        <name>ATP</name>
        <dbReference type="ChEBI" id="CHEBI:30616"/>
    </ligand>
</feature>
<evidence type="ECO:0000313" key="4">
    <source>
        <dbReference type="Proteomes" id="UP000611723"/>
    </source>
</evidence>
<keyword evidence="2 3" id="KW-0436">Ligase</keyword>
<evidence type="ECO:0000313" key="3">
    <source>
        <dbReference type="EMBL" id="MBK6266025.1"/>
    </source>
</evidence>
<feature type="binding site" evidence="2">
    <location>
        <position position="182"/>
    </location>
    <ligand>
        <name>ATP</name>
        <dbReference type="ChEBI" id="CHEBI:30616"/>
    </ligand>
</feature>
<dbReference type="Pfam" id="PF13500">
    <property type="entry name" value="AAA_26"/>
    <property type="match status" value="1"/>
</dbReference>
<comment type="caution">
    <text evidence="2">Lacks conserved residue(s) required for the propagation of feature annotation.</text>
</comment>
<keyword evidence="2" id="KW-0067">ATP-binding</keyword>
<dbReference type="EMBL" id="JAEQBW010000006">
    <property type="protein sequence ID" value="MBK6266025.1"/>
    <property type="molecule type" value="Genomic_DNA"/>
</dbReference>
<protein>
    <recommendedName>
        <fullName evidence="2">ATP-dependent dethiobiotin synthetase BioD</fullName>
        <ecNumber evidence="2">6.3.3.3</ecNumber>
    </recommendedName>
    <alternativeName>
        <fullName evidence="2">DTB synthetase</fullName>
        <shortName evidence="2">DTBS</shortName>
    </alternativeName>
    <alternativeName>
        <fullName evidence="2">Dethiobiotin synthase</fullName>
    </alternativeName>
</protein>
<reference evidence="3" key="1">
    <citation type="submission" date="2021-01" db="EMBL/GenBank/DDBJ databases">
        <title>Marivirga aurantiaca sp. nov., isolated from intertidal surface sediments.</title>
        <authorList>
            <person name="Zhang M."/>
        </authorList>
    </citation>
    <scope>NUCLEOTIDE SEQUENCE</scope>
    <source>
        <strain evidence="3">S37H4</strain>
    </source>
</reference>
<dbReference type="GO" id="GO:0005524">
    <property type="term" value="F:ATP binding"/>
    <property type="evidence" value="ECO:0007669"/>
    <property type="project" value="UniProtKB-UniRule"/>
</dbReference>
<evidence type="ECO:0000256" key="1">
    <source>
        <dbReference type="ARBA" id="ARBA00022756"/>
    </source>
</evidence>
<dbReference type="PIRSF" id="PIRSF006755">
    <property type="entry name" value="DTB_synth"/>
    <property type="match status" value="1"/>
</dbReference>
<dbReference type="InterPro" id="IPR027417">
    <property type="entry name" value="P-loop_NTPase"/>
</dbReference>
<sequence>MKIFITAIGTDSGKSFFSAIITEALKADYWKPIQAGFPRDTEYVKQLISNKISNFLPEAYVLNTPASPHWAAEIDGIKLKLNDFVLPRTENKHLVIEGAGGALVPINNEEFVIDLPQKWQIPVILVANLYLGSINHTLLTLNELKRRGVQLLGIVFNGSSQPSSEEIILKHADVPCLLKIDQEKEINQEIIRKYAEELLKNL</sequence>
<comment type="pathway">
    <text evidence="2">Cofactor biosynthesis; biotin biosynthesis; biotin from 7,8-diaminononanoate: step 1/2.</text>
</comment>
<feature type="binding site" evidence="2">
    <location>
        <position position="40"/>
    </location>
    <ligand>
        <name>ATP</name>
        <dbReference type="ChEBI" id="CHEBI:30616"/>
    </ligand>
</feature>
<dbReference type="PANTHER" id="PTHR43210">
    <property type="entry name" value="DETHIOBIOTIN SYNTHETASE"/>
    <property type="match status" value="1"/>
</dbReference>
<feature type="binding site" evidence="2">
    <location>
        <begin position="11"/>
        <end position="16"/>
    </location>
    <ligand>
        <name>ATP</name>
        <dbReference type="ChEBI" id="CHEBI:30616"/>
    </ligand>
</feature>
<organism evidence="3 4">
    <name type="scientific">Marivirga aurantiaca</name>
    <dbReference type="NCBI Taxonomy" id="2802615"/>
    <lineage>
        <taxon>Bacteria</taxon>
        <taxon>Pseudomonadati</taxon>
        <taxon>Bacteroidota</taxon>
        <taxon>Cytophagia</taxon>
        <taxon>Cytophagales</taxon>
        <taxon>Marivirgaceae</taxon>
        <taxon>Marivirga</taxon>
    </lineage>
</organism>
<dbReference type="EC" id="6.3.3.3" evidence="2"/>
<evidence type="ECO:0000256" key="2">
    <source>
        <dbReference type="HAMAP-Rule" id="MF_00336"/>
    </source>
</evidence>
<accession>A0A934X072</accession>
<feature type="active site" evidence="2">
    <location>
        <position position="31"/>
    </location>
</feature>
<keyword evidence="2" id="KW-0547">Nucleotide-binding</keyword>
<dbReference type="SUPFAM" id="SSF52540">
    <property type="entry name" value="P-loop containing nucleoside triphosphate hydrolases"/>
    <property type="match status" value="1"/>
</dbReference>
<comment type="subunit">
    <text evidence="2">Homodimer.</text>
</comment>
<keyword evidence="2" id="KW-0479">Metal-binding</keyword>
<dbReference type="RefSeq" id="WP_201431709.1">
    <property type="nucleotide sequence ID" value="NZ_JAEQBW010000006.1"/>
</dbReference>
<keyword evidence="2" id="KW-0460">Magnesium</keyword>
<dbReference type="PANTHER" id="PTHR43210:SF5">
    <property type="entry name" value="DETHIOBIOTIN SYNTHETASE"/>
    <property type="match status" value="1"/>
</dbReference>
<keyword evidence="4" id="KW-1185">Reference proteome</keyword>
<comment type="catalytic activity">
    <reaction evidence="2">
        <text>(7R,8S)-7,8-diammoniononanoate + CO2 + ATP = (4R,5S)-dethiobiotin + ADP + phosphate + 3 H(+)</text>
        <dbReference type="Rhea" id="RHEA:15805"/>
        <dbReference type="ChEBI" id="CHEBI:15378"/>
        <dbReference type="ChEBI" id="CHEBI:16526"/>
        <dbReference type="ChEBI" id="CHEBI:30616"/>
        <dbReference type="ChEBI" id="CHEBI:43474"/>
        <dbReference type="ChEBI" id="CHEBI:149469"/>
        <dbReference type="ChEBI" id="CHEBI:149473"/>
        <dbReference type="ChEBI" id="CHEBI:456216"/>
        <dbReference type="EC" id="6.3.3.3"/>
    </reaction>
</comment>
<proteinExistence type="inferred from homology"/>
<keyword evidence="1 2" id="KW-0093">Biotin biosynthesis</keyword>
<comment type="caution">
    <text evidence="3">The sequence shown here is derived from an EMBL/GenBank/DDBJ whole genome shotgun (WGS) entry which is preliminary data.</text>
</comment>
<dbReference type="GO" id="GO:0000287">
    <property type="term" value="F:magnesium ion binding"/>
    <property type="evidence" value="ECO:0007669"/>
    <property type="project" value="UniProtKB-UniRule"/>
</dbReference>
<dbReference type="GO" id="GO:0009102">
    <property type="term" value="P:biotin biosynthetic process"/>
    <property type="evidence" value="ECO:0007669"/>
    <property type="project" value="UniProtKB-UniRule"/>
</dbReference>
<keyword evidence="2" id="KW-0963">Cytoplasm</keyword>
<comment type="similarity">
    <text evidence="2">Belongs to the dethiobiotin synthetase family.</text>
</comment>
<feature type="binding site" evidence="2">
    <location>
        <position position="40"/>
    </location>
    <ligand>
        <name>Mg(2+)</name>
        <dbReference type="ChEBI" id="CHEBI:18420"/>
    </ligand>
</feature>
<dbReference type="Proteomes" id="UP000611723">
    <property type="component" value="Unassembled WGS sequence"/>
</dbReference>
<dbReference type="HAMAP" id="MF_00336">
    <property type="entry name" value="BioD"/>
    <property type="match status" value="1"/>
</dbReference>
<feature type="binding site" evidence="2">
    <location>
        <position position="97"/>
    </location>
    <ligand>
        <name>Mg(2+)</name>
        <dbReference type="ChEBI" id="CHEBI:18420"/>
    </ligand>
</feature>
<dbReference type="AlphaFoldDB" id="A0A934X072"/>
<dbReference type="GO" id="GO:0005829">
    <property type="term" value="C:cytosol"/>
    <property type="evidence" value="ECO:0007669"/>
    <property type="project" value="TreeGrafter"/>
</dbReference>
<dbReference type="InterPro" id="IPR004472">
    <property type="entry name" value="DTB_synth_BioD"/>
</dbReference>
<comment type="subcellular location">
    <subcellularLocation>
        <location evidence="2">Cytoplasm</location>
    </subcellularLocation>
</comment>
<name>A0A934X072_9BACT</name>
<dbReference type="Gene3D" id="3.40.50.300">
    <property type="entry name" value="P-loop containing nucleotide triphosphate hydrolases"/>
    <property type="match status" value="1"/>
</dbReference>
<comment type="cofactor">
    <cofactor evidence="2">
        <name>Mg(2+)</name>
        <dbReference type="ChEBI" id="CHEBI:18420"/>
    </cofactor>
</comment>
<feature type="binding site" evidence="2">
    <location>
        <position position="15"/>
    </location>
    <ligand>
        <name>Mg(2+)</name>
        <dbReference type="ChEBI" id="CHEBI:18420"/>
    </ligand>
</feature>
<dbReference type="GO" id="GO:0004141">
    <property type="term" value="F:dethiobiotin synthase activity"/>
    <property type="evidence" value="ECO:0007669"/>
    <property type="project" value="UniProtKB-UniRule"/>
</dbReference>
<comment type="function">
    <text evidence="2">Catalyzes a mechanistically unusual reaction, the ATP-dependent insertion of CO2 between the N7 and N8 nitrogen atoms of 7,8-diaminopelargonic acid (DAPA, also called 7,8-diammoniononanoate) to form a ureido ring.</text>
</comment>
<gene>
    <name evidence="2 3" type="primary">bioD</name>
    <name evidence="3" type="ORF">JKA74_13360</name>
</gene>